<accession>A0ABN5YQ03</accession>
<evidence type="ECO:0000313" key="4">
    <source>
        <dbReference type="Proteomes" id="UP000465609"/>
    </source>
</evidence>
<reference evidence="3 4" key="1">
    <citation type="journal article" date="2019" name="Emerg. Microbes Infect.">
        <title>Comprehensive subspecies identification of 175 nontuberculous mycobacteria species based on 7547 genomic profiles.</title>
        <authorList>
            <person name="Matsumoto Y."/>
            <person name="Kinjo T."/>
            <person name="Motooka D."/>
            <person name="Nabeya D."/>
            <person name="Jung N."/>
            <person name="Uechi K."/>
            <person name="Horii T."/>
            <person name="Iida T."/>
            <person name="Fujita J."/>
            <person name="Nakamura S."/>
        </authorList>
    </citation>
    <scope>NUCLEOTIDE SEQUENCE [LARGE SCALE GENOMIC DNA]</scope>
    <source>
        <strain evidence="3 4">JCM 15296</strain>
    </source>
</reference>
<protein>
    <recommendedName>
        <fullName evidence="2">DUF218 domain-containing protein</fullName>
    </recommendedName>
</protein>
<feature type="transmembrane region" description="Helical" evidence="1">
    <location>
        <begin position="12"/>
        <end position="34"/>
    </location>
</feature>
<dbReference type="InterPro" id="IPR003848">
    <property type="entry name" value="DUF218"/>
</dbReference>
<dbReference type="RefSeq" id="WP_138231774.1">
    <property type="nucleotide sequence ID" value="NZ_AP022577.1"/>
</dbReference>
<gene>
    <name evidence="3" type="ORF">MAUB_17250</name>
</gene>
<keyword evidence="1" id="KW-0472">Membrane</keyword>
<evidence type="ECO:0000313" key="3">
    <source>
        <dbReference type="EMBL" id="BBX83852.1"/>
    </source>
</evidence>
<dbReference type="Proteomes" id="UP000465609">
    <property type="component" value="Chromosome"/>
</dbReference>
<sequence length="191" mass="20989">MPRVELGRVIRRVIAVVTIVLLVDVGLAGVALFANAKSDPLQRADAIIVLAGEHDGREQYGLSLARQGWARTVVLSDPYVPGDPQMKSACAPAPGVEVICPKPEVLTTRGEAMMMRQLSEGRGWHRIIVVSWRYHLPRARLVFRQCYSTSPGSVVAVALPRDYDFSPIGWELTFFYQFAGFAKAALQGHCA</sequence>
<dbReference type="CDD" id="cd06259">
    <property type="entry name" value="YdcF-like"/>
    <property type="match status" value="1"/>
</dbReference>
<evidence type="ECO:0000256" key="1">
    <source>
        <dbReference type="SAM" id="Phobius"/>
    </source>
</evidence>
<proteinExistence type="predicted"/>
<feature type="domain" description="DUF218" evidence="2">
    <location>
        <begin position="45"/>
        <end position="156"/>
    </location>
</feature>
<dbReference type="Pfam" id="PF02698">
    <property type="entry name" value="DUF218"/>
    <property type="match status" value="1"/>
</dbReference>
<name>A0ABN5YQ03_9MYCO</name>
<organism evidence="3 4">
    <name type="scientific">Mycolicibacterium aubagnense</name>
    <dbReference type="NCBI Taxonomy" id="319707"/>
    <lineage>
        <taxon>Bacteria</taxon>
        <taxon>Bacillati</taxon>
        <taxon>Actinomycetota</taxon>
        <taxon>Actinomycetes</taxon>
        <taxon>Mycobacteriales</taxon>
        <taxon>Mycobacteriaceae</taxon>
        <taxon>Mycolicibacterium</taxon>
    </lineage>
</organism>
<evidence type="ECO:0000259" key="2">
    <source>
        <dbReference type="Pfam" id="PF02698"/>
    </source>
</evidence>
<dbReference type="EMBL" id="AP022577">
    <property type="protein sequence ID" value="BBX83852.1"/>
    <property type="molecule type" value="Genomic_DNA"/>
</dbReference>
<keyword evidence="4" id="KW-1185">Reference proteome</keyword>
<keyword evidence="1" id="KW-0812">Transmembrane</keyword>
<keyword evidence="1" id="KW-1133">Transmembrane helix</keyword>